<keyword evidence="3" id="KW-1185">Reference proteome</keyword>
<evidence type="ECO:0000256" key="1">
    <source>
        <dbReference type="SAM" id="MobiDB-lite"/>
    </source>
</evidence>
<dbReference type="AlphaFoldDB" id="A0A3P7P4Z2"/>
<reference evidence="2 3" key="1">
    <citation type="submission" date="2018-11" db="EMBL/GenBank/DDBJ databases">
        <authorList>
            <consortium name="Pathogen Informatics"/>
        </authorList>
    </citation>
    <scope>NUCLEOTIDE SEQUENCE [LARGE SCALE GENOMIC DNA]</scope>
</reference>
<name>A0A3P7P4Z2_DIBLA</name>
<proteinExistence type="predicted"/>
<gene>
    <name evidence="2" type="ORF">DILT_LOCUS19210</name>
</gene>
<feature type="compositionally biased region" description="Low complexity" evidence="1">
    <location>
        <begin position="38"/>
        <end position="52"/>
    </location>
</feature>
<sequence length="80" mass="8708">MKATPVRRNSDSMRSDDILRSVYGMPTTEQPTLVPSAAAVRPATTPKTPTTPQRVLPTRLPPLVNLDHITPFTPSAAPKF</sequence>
<organism evidence="2 3">
    <name type="scientific">Dibothriocephalus latus</name>
    <name type="common">Fish tapeworm</name>
    <name type="synonym">Diphyllobothrium latum</name>
    <dbReference type="NCBI Taxonomy" id="60516"/>
    <lineage>
        <taxon>Eukaryota</taxon>
        <taxon>Metazoa</taxon>
        <taxon>Spiralia</taxon>
        <taxon>Lophotrochozoa</taxon>
        <taxon>Platyhelminthes</taxon>
        <taxon>Cestoda</taxon>
        <taxon>Eucestoda</taxon>
        <taxon>Diphyllobothriidea</taxon>
        <taxon>Diphyllobothriidae</taxon>
        <taxon>Dibothriocephalus</taxon>
    </lineage>
</organism>
<accession>A0A3P7P4Z2</accession>
<evidence type="ECO:0000313" key="3">
    <source>
        <dbReference type="Proteomes" id="UP000281553"/>
    </source>
</evidence>
<dbReference type="EMBL" id="UYRU01109466">
    <property type="protein sequence ID" value="VDN43888.1"/>
    <property type="molecule type" value="Genomic_DNA"/>
</dbReference>
<evidence type="ECO:0000313" key="2">
    <source>
        <dbReference type="EMBL" id="VDN43888.1"/>
    </source>
</evidence>
<feature type="non-terminal residue" evidence="2">
    <location>
        <position position="80"/>
    </location>
</feature>
<protein>
    <submittedName>
        <fullName evidence="2">Uncharacterized protein</fullName>
    </submittedName>
</protein>
<dbReference type="OrthoDB" id="6262009at2759"/>
<dbReference type="Proteomes" id="UP000281553">
    <property type="component" value="Unassembled WGS sequence"/>
</dbReference>
<feature type="region of interest" description="Disordered" evidence="1">
    <location>
        <begin position="38"/>
        <end position="58"/>
    </location>
</feature>